<protein>
    <submittedName>
        <fullName evidence="8">MBL fold metallo-hydrolase</fullName>
    </submittedName>
</protein>
<dbReference type="Gene3D" id="3.40.50.10710">
    <property type="entry name" value="Metallo-hydrolase/oxidoreductase"/>
    <property type="match status" value="1"/>
</dbReference>
<evidence type="ECO:0000256" key="3">
    <source>
        <dbReference type="ARBA" id="ARBA00022801"/>
    </source>
</evidence>
<sequence length="557" mass="59823">MIQKADELVYAPLGGVGEIGMNLSVYGYGRERKKAWIAVDLGVSFGGGEDLPGVDLVMPDIRFLLEERKNLLGLILTHGHEDHFGAIIDLWPRLKLPIYATPFTAALFEAKREAEPGAPEIPVTVVPVGGRIKLGPFDVEFVSMSHSFPESNALIITTPLGKVLHTGDWKLDPTPVVGPPTDEARLRRLGEEGCLALVGDSTNSVREGRSPSETEVGKTLAKLIAESPQRVAITTFASHVARLRSIAEAARACGREVVVVGRAMERVVQVARETGHLDGVPDFRSAQTYGYLPRDKVVALCTGSQGEPRAALARIASDSHPEIGLAKGDRVIFSSRTIPGNEKAVNKIVNGLIAQGVEVLTERNHLVHVSGHPRRDELAELYGWVKPQILIPVHGEPLHLAEHAALARKLGVPNVVGCRNGDLVRIAPGAPGIVDEVPQGRLYKDGNLIIEAEARTVADRRRLGFVGVVAVALAIDETGLLVSEPEVTLIGVPDHDGRGRSFADQAAATAVETVEHLPRARRRDPDSVAEAVRRAVRGGIAASWGKKPLCLVHVLTV</sequence>
<dbReference type="Gene3D" id="3.60.15.10">
    <property type="entry name" value="Ribonuclease Z/Hydroxyacylglutathione hydrolase-like"/>
    <property type="match status" value="1"/>
</dbReference>
<keyword evidence="6" id="KW-0694">RNA-binding</keyword>
<accession>A0A327L131</accession>
<proteinExistence type="predicted"/>
<evidence type="ECO:0000256" key="5">
    <source>
        <dbReference type="ARBA" id="ARBA00022839"/>
    </source>
</evidence>
<comment type="caution">
    <text evidence="8">The sequence shown here is derived from an EMBL/GenBank/DDBJ whole genome shotgun (WGS) entry which is preliminary data.</text>
</comment>
<dbReference type="Pfam" id="PF17770">
    <property type="entry name" value="RNase_J_C"/>
    <property type="match status" value="1"/>
</dbReference>
<keyword evidence="4" id="KW-0862">Zinc</keyword>
<keyword evidence="1" id="KW-0540">Nuclease</keyword>
<dbReference type="InterPro" id="IPR042173">
    <property type="entry name" value="RNase_J_2"/>
</dbReference>
<dbReference type="GO" id="GO:0046872">
    <property type="term" value="F:metal ion binding"/>
    <property type="evidence" value="ECO:0007669"/>
    <property type="project" value="UniProtKB-KW"/>
</dbReference>
<dbReference type="AlphaFoldDB" id="A0A327L131"/>
<keyword evidence="2" id="KW-0479">Metal-binding</keyword>
<dbReference type="InterPro" id="IPR001279">
    <property type="entry name" value="Metallo-B-lactamas"/>
</dbReference>
<keyword evidence="3 8" id="KW-0378">Hydrolase</keyword>
<evidence type="ECO:0000256" key="2">
    <source>
        <dbReference type="ARBA" id="ARBA00022723"/>
    </source>
</evidence>
<dbReference type="GO" id="GO:0004527">
    <property type="term" value="F:exonuclease activity"/>
    <property type="evidence" value="ECO:0007669"/>
    <property type="project" value="UniProtKB-KW"/>
</dbReference>
<dbReference type="PANTHER" id="PTHR43694:SF1">
    <property type="entry name" value="RIBONUCLEASE J"/>
    <property type="match status" value="1"/>
</dbReference>
<evidence type="ECO:0000313" key="9">
    <source>
        <dbReference type="Proteomes" id="UP000249130"/>
    </source>
</evidence>
<gene>
    <name evidence="8" type="ORF">CH341_07445</name>
</gene>
<name>A0A327L131_9BRAD</name>
<dbReference type="Gene3D" id="3.10.20.580">
    <property type="match status" value="1"/>
</dbReference>
<dbReference type="Proteomes" id="UP000249130">
    <property type="component" value="Unassembled WGS sequence"/>
</dbReference>
<dbReference type="InterPro" id="IPR011108">
    <property type="entry name" value="RMMBL"/>
</dbReference>
<dbReference type="SUPFAM" id="SSF56281">
    <property type="entry name" value="Metallo-hydrolase/oxidoreductase"/>
    <property type="match status" value="1"/>
</dbReference>
<dbReference type="SMART" id="SM00849">
    <property type="entry name" value="Lactamase_B"/>
    <property type="match status" value="1"/>
</dbReference>
<evidence type="ECO:0000256" key="6">
    <source>
        <dbReference type="ARBA" id="ARBA00022884"/>
    </source>
</evidence>
<evidence type="ECO:0000256" key="1">
    <source>
        <dbReference type="ARBA" id="ARBA00022722"/>
    </source>
</evidence>
<dbReference type="InterPro" id="IPR055132">
    <property type="entry name" value="RNase_J_b_CASP"/>
</dbReference>
<dbReference type="EMBL" id="NPEX01000034">
    <property type="protein sequence ID" value="RAI44790.1"/>
    <property type="molecule type" value="Genomic_DNA"/>
</dbReference>
<dbReference type="InterPro" id="IPR036866">
    <property type="entry name" value="RibonucZ/Hydroxyglut_hydro"/>
</dbReference>
<dbReference type="OrthoDB" id="9770211at2"/>
<keyword evidence="5" id="KW-0269">Exonuclease</keyword>
<dbReference type="Pfam" id="PF22505">
    <property type="entry name" value="RNase_J_b_CASP"/>
    <property type="match status" value="1"/>
</dbReference>
<keyword evidence="9" id="KW-1185">Reference proteome</keyword>
<organism evidence="8 9">
    <name type="scientific">Rhodoplanes roseus</name>
    <dbReference type="NCBI Taxonomy" id="29409"/>
    <lineage>
        <taxon>Bacteria</taxon>
        <taxon>Pseudomonadati</taxon>
        <taxon>Pseudomonadota</taxon>
        <taxon>Alphaproteobacteria</taxon>
        <taxon>Hyphomicrobiales</taxon>
        <taxon>Nitrobacteraceae</taxon>
        <taxon>Rhodoplanes</taxon>
    </lineage>
</organism>
<evidence type="ECO:0000256" key="4">
    <source>
        <dbReference type="ARBA" id="ARBA00022833"/>
    </source>
</evidence>
<dbReference type="Pfam" id="PF00753">
    <property type="entry name" value="Lactamase_B"/>
    <property type="match status" value="1"/>
</dbReference>
<dbReference type="Pfam" id="PF07521">
    <property type="entry name" value="RMMBL"/>
    <property type="match status" value="1"/>
</dbReference>
<evidence type="ECO:0000259" key="7">
    <source>
        <dbReference type="SMART" id="SM00849"/>
    </source>
</evidence>
<dbReference type="PANTHER" id="PTHR43694">
    <property type="entry name" value="RIBONUCLEASE J"/>
    <property type="match status" value="1"/>
</dbReference>
<dbReference type="InterPro" id="IPR041636">
    <property type="entry name" value="RNase_J_C"/>
</dbReference>
<dbReference type="CDD" id="cd07714">
    <property type="entry name" value="RNaseJ_MBL-fold"/>
    <property type="match status" value="1"/>
</dbReference>
<reference evidence="8 9" key="1">
    <citation type="submission" date="2017-07" db="EMBL/GenBank/DDBJ databases">
        <title>Draft Genome Sequences of Select Purple Nonsulfur Bacteria.</title>
        <authorList>
            <person name="Lasarre B."/>
            <person name="Mckinlay J.B."/>
        </authorList>
    </citation>
    <scope>NUCLEOTIDE SEQUENCE [LARGE SCALE GENOMIC DNA]</scope>
    <source>
        <strain evidence="8 9">DSM 5909</strain>
    </source>
</reference>
<feature type="domain" description="Metallo-beta-lactamase" evidence="7">
    <location>
        <begin position="20"/>
        <end position="220"/>
    </location>
</feature>
<dbReference type="GO" id="GO:0003723">
    <property type="term" value="F:RNA binding"/>
    <property type="evidence" value="ECO:0007669"/>
    <property type="project" value="UniProtKB-KW"/>
</dbReference>
<evidence type="ECO:0000313" key="8">
    <source>
        <dbReference type="EMBL" id="RAI44790.1"/>
    </source>
</evidence>